<reference evidence="5 8" key="2">
    <citation type="submission" date="2019-02" db="EMBL/GenBank/DDBJ databases">
        <title>Complete genome sequence of Desulfobacter hydrogenophilus AcRS1.</title>
        <authorList>
            <person name="Marietou A."/>
            <person name="Lund M.B."/>
            <person name="Marshall I.P.G."/>
            <person name="Schreiber L."/>
            <person name="Jorgensen B."/>
        </authorList>
    </citation>
    <scope>NUCLEOTIDE SEQUENCE [LARGE SCALE GENOMIC DNA]</scope>
    <source>
        <strain evidence="5 8">AcRS1</strain>
    </source>
</reference>
<accession>A0A328FKG5</accession>
<dbReference type="InterPro" id="IPR010998">
    <property type="entry name" value="Integrase_recombinase_N"/>
</dbReference>
<dbReference type="Proteomes" id="UP000293902">
    <property type="component" value="Chromosome"/>
</dbReference>
<dbReference type="SUPFAM" id="SSF56349">
    <property type="entry name" value="DNA breaking-rejoining enzymes"/>
    <property type="match status" value="1"/>
</dbReference>
<organism evidence="6 7">
    <name type="scientific">Desulfobacter hydrogenophilus</name>
    <dbReference type="NCBI Taxonomy" id="2291"/>
    <lineage>
        <taxon>Bacteria</taxon>
        <taxon>Pseudomonadati</taxon>
        <taxon>Thermodesulfobacteriota</taxon>
        <taxon>Desulfobacteria</taxon>
        <taxon>Desulfobacterales</taxon>
        <taxon>Desulfobacteraceae</taxon>
        <taxon>Desulfobacter</taxon>
    </lineage>
</organism>
<dbReference type="RefSeq" id="WP_111953570.1">
    <property type="nucleotide sequence ID" value="NZ_CP036313.1"/>
</dbReference>
<dbReference type="EMBL" id="QLNI01000004">
    <property type="protein sequence ID" value="RAM03497.1"/>
    <property type="molecule type" value="Genomic_DNA"/>
</dbReference>
<evidence type="ECO:0000313" key="6">
    <source>
        <dbReference type="EMBL" id="RAM03497.1"/>
    </source>
</evidence>
<protein>
    <submittedName>
        <fullName evidence="6">Site-specific integrase</fullName>
    </submittedName>
</protein>
<dbReference type="Pfam" id="PF00589">
    <property type="entry name" value="Phage_integrase"/>
    <property type="match status" value="1"/>
</dbReference>
<name>A0A328FKG5_9BACT</name>
<dbReference type="Proteomes" id="UP000248798">
    <property type="component" value="Unassembled WGS sequence"/>
</dbReference>
<comment type="similarity">
    <text evidence="1">Belongs to the 'phage' integrase family.</text>
</comment>
<evidence type="ECO:0000313" key="8">
    <source>
        <dbReference type="Proteomes" id="UP000293902"/>
    </source>
</evidence>
<dbReference type="EMBL" id="CP036313">
    <property type="protein sequence ID" value="QBH12180.1"/>
    <property type="molecule type" value="Genomic_DNA"/>
</dbReference>
<dbReference type="InterPro" id="IPR002104">
    <property type="entry name" value="Integrase_catalytic"/>
</dbReference>
<keyword evidence="2" id="KW-0238">DNA-binding</keyword>
<dbReference type="CDD" id="cd00796">
    <property type="entry name" value="INT_Rci_Hp1_C"/>
    <property type="match status" value="1"/>
</dbReference>
<dbReference type="GO" id="GO:0015074">
    <property type="term" value="P:DNA integration"/>
    <property type="evidence" value="ECO:0007669"/>
    <property type="project" value="InterPro"/>
</dbReference>
<dbReference type="InterPro" id="IPR011010">
    <property type="entry name" value="DNA_brk_join_enz"/>
</dbReference>
<proteinExistence type="inferred from homology"/>
<keyword evidence="8" id="KW-1185">Reference proteome</keyword>
<dbReference type="Gene3D" id="1.10.443.10">
    <property type="entry name" value="Intergrase catalytic core"/>
    <property type="match status" value="1"/>
</dbReference>
<dbReference type="OrthoDB" id="9789256at2"/>
<dbReference type="Gene3D" id="1.10.150.130">
    <property type="match status" value="1"/>
</dbReference>
<evidence type="ECO:0000256" key="3">
    <source>
        <dbReference type="ARBA" id="ARBA00023172"/>
    </source>
</evidence>
<evidence type="ECO:0000259" key="4">
    <source>
        <dbReference type="PROSITE" id="PS51898"/>
    </source>
</evidence>
<dbReference type="InterPro" id="IPR013762">
    <property type="entry name" value="Integrase-like_cat_sf"/>
</dbReference>
<evidence type="ECO:0000313" key="5">
    <source>
        <dbReference type="EMBL" id="QBH12180.1"/>
    </source>
</evidence>
<keyword evidence="3" id="KW-0233">DNA recombination</keyword>
<dbReference type="GO" id="GO:0006310">
    <property type="term" value="P:DNA recombination"/>
    <property type="evidence" value="ECO:0007669"/>
    <property type="project" value="UniProtKB-KW"/>
</dbReference>
<evidence type="ECO:0000256" key="2">
    <source>
        <dbReference type="ARBA" id="ARBA00023125"/>
    </source>
</evidence>
<evidence type="ECO:0000256" key="1">
    <source>
        <dbReference type="ARBA" id="ARBA00008857"/>
    </source>
</evidence>
<sequence length="387" mass="44291">MAAKKRFKTKYAGVFYLEGTSAQGKPEKIYYIRYRKDGKAVEEKAGRQYQDDMTPARAAGIRAQRIDGEQQTNQEKRDTEQAKKTAEAGRYTIDKLWGEYSLNRRPGKGLDIDTSRYEKYIQSVFSDKEPKELVKLDVDRIRIQLLKKKSPQTVKHILNLLTWIINYGVKNNLCEGVSFHIQKPTVNNEKTEDLSPEQLTNLLSAIEADPCTPVGNMMKMALYSGMRRGELFNLKWDDVNFDTGFIWIRDPKGGKDQKIPMNDMARGILESIPRTKSPYVFFGKDGKKRVTLGRIGKRIREAAGLPKDFRPMHGLRHTYASMLASSGQVDMYVLQKLMTHKSPSMTQRYAHLRDDALKNGAGQIDDIFKKQAEGTQEKKIVNIQNKK</sequence>
<feature type="domain" description="Tyr recombinase" evidence="4">
    <location>
        <begin position="189"/>
        <end position="362"/>
    </location>
</feature>
<dbReference type="PROSITE" id="PS51898">
    <property type="entry name" value="TYR_RECOMBINASE"/>
    <property type="match status" value="1"/>
</dbReference>
<dbReference type="PANTHER" id="PTHR30349:SF64">
    <property type="entry name" value="PROPHAGE INTEGRASE INTD-RELATED"/>
    <property type="match status" value="1"/>
</dbReference>
<dbReference type="PANTHER" id="PTHR30349">
    <property type="entry name" value="PHAGE INTEGRASE-RELATED"/>
    <property type="match status" value="1"/>
</dbReference>
<dbReference type="GO" id="GO:0003677">
    <property type="term" value="F:DNA binding"/>
    <property type="evidence" value="ECO:0007669"/>
    <property type="project" value="UniProtKB-KW"/>
</dbReference>
<gene>
    <name evidence="6" type="ORF">DO021_03020</name>
    <name evidence="5" type="ORF">EYB58_04100</name>
</gene>
<dbReference type="InterPro" id="IPR050090">
    <property type="entry name" value="Tyrosine_recombinase_XerCD"/>
</dbReference>
<evidence type="ECO:0000313" key="7">
    <source>
        <dbReference type="Proteomes" id="UP000248798"/>
    </source>
</evidence>
<dbReference type="AlphaFoldDB" id="A0A328FKG5"/>
<reference evidence="6 7" key="1">
    <citation type="submission" date="2018-06" db="EMBL/GenBank/DDBJ databases">
        <title>Complete Genome Sequence of Desulfobacter hydrogenophilus (DSM3380).</title>
        <authorList>
            <person name="Marietou A."/>
            <person name="Schreiber L."/>
            <person name="Marshall I."/>
            <person name="Jorgensen B."/>
        </authorList>
    </citation>
    <scope>NUCLEOTIDE SEQUENCE [LARGE SCALE GENOMIC DNA]</scope>
    <source>
        <strain evidence="6 7">DSM 3380</strain>
    </source>
</reference>